<evidence type="ECO:0000256" key="4">
    <source>
        <dbReference type="SAM" id="MobiDB-lite"/>
    </source>
</evidence>
<sequence length="1195" mass="128085">MLGVALGSPGTAWGQANPGRPGSSTSDVGSSGATNEDIVVVGSRASQQSANNRKKSAKTATDSIVADDIGSFPDRNVNEAISRIPGVALGRNEFGEGDSVAVRGNGPDLTRVELDGIGVQSTTGLALGPGGGRSADLRELPAELVKSVDVVKGSTADMTEGSLGGTVQIKTRTGLDFAKPFLSVRAGAGQNSLGRDWTPDGNVVAATRFLDNRFGIITSGSYSKLQNNGHGFENTTSNNRGYARLFDFDQSPEKTFAYNPATIGTDAADVVFANSTETPRSLVTKSAGAQTKAQCLTLFPNNPTGSTAQRSQRILEQQSCLNQWNDATPSLIRNFMNTQTDQRYAIDSRIDFRATDELTLFAKGTIGNRKVHDQNRSRNPVNLFNQNLNGTFVDTATGYPRVRSVAPNAPAGYYLYDGLNNVANNATIGNVLNVVPGSIKVDAEHNVTAMTLTNNAVNIDQIENTIDTKTKYAQTGAEYRGERLEIDAMAGITIASSSRNDKRTARSYAYGNADLSLQPNGLWDVALPSNYDDTNPANFVQLNPAACIGGGTAPTCVGQAAVAAGPNGPATPVYTVGQLPLTTPSFGVSYSPALGESSERIAKLDISYNTDDLIPFINRVKFGGMYRKNKLDRWGGGGYTVASAVGTFGQPGYVPAITVPTVNVRGTLRACQPTAGSSAANGLSCNYGFVPSTNPLNVRSGVDTLTPQQLVELFGRTLEANDSQYFGDLPNRGNLPDAWQGIRTDQLFSELGAAQFMNFDCLKSCTGSDGKVYDQPVTRVREEIKNVYAMADFEQQLPFGLLFNGNAGVRGVFATVKGSALLTLTSIRPNANFNPIDPNNAGGITTQSFSQNVTLNAKTSDWLPSANFNLWGFNESLVFRLYGGKTVARPSMDRLISGGTCIIDERTLLDTSADDIFGCTGRVGNPGLKPFTAWSYNASLEWYPNADTLFSVAYGKLDVKIGNPIAVSKIATPFAGSTQVDPATGKSIADYEFNYPTYDNGPGYKRDIWEFAVKTAFTQLPWIFRHTGVDSNLSILASAVTSGQQDPETGDVMSPPNESRYYMNTSIWYDDGKLNIRLAHQRRSATFNCITPCGGNTGDINYPGEQWTNVRLVAPGYNPGVPRFTDSTTFIDAKISYNITRGIQIYAEGRNMTREAQTASTGKYVPFADGTPKLMRLTYGGRRIMTGVRIQFGGK</sequence>
<keyword evidence="2" id="KW-0472">Membrane</keyword>
<keyword evidence="7" id="KW-1185">Reference proteome</keyword>
<evidence type="ECO:0000256" key="2">
    <source>
        <dbReference type="ARBA" id="ARBA00023136"/>
    </source>
</evidence>
<dbReference type="Pfam" id="PF07715">
    <property type="entry name" value="Plug"/>
    <property type="match status" value="1"/>
</dbReference>
<evidence type="ECO:0000313" key="7">
    <source>
        <dbReference type="Proteomes" id="UP000321250"/>
    </source>
</evidence>
<evidence type="ECO:0000259" key="5">
    <source>
        <dbReference type="Pfam" id="PF07715"/>
    </source>
</evidence>
<comment type="subcellular location">
    <subcellularLocation>
        <location evidence="1">Cell outer membrane</location>
    </subcellularLocation>
</comment>
<gene>
    <name evidence="6" type="ORF">FSB78_02785</name>
</gene>
<dbReference type="PANTHER" id="PTHR40980:SF3">
    <property type="entry name" value="TONB-DEPENDENT RECEPTOR-LIKE BETA-BARREL DOMAIN-CONTAINING PROTEIN"/>
    <property type="match status" value="1"/>
</dbReference>
<dbReference type="NCBIfam" id="TIGR01782">
    <property type="entry name" value="TonB-Xanth-Caul"/>
    <property type="match status" value="1"/>
</dbReference>
<evidence type="ECO:0000256" key="1">
    <source>
        <dbReference type="ARBA" id="ARBA00004442"/>
    </source>
</evidence>
<keyword evidence="3" id="KW-0998">Cell outer membrane</keyword>
<proteinExistence type="predicted"/>
<dbReference type="SUPFAM" id="SSF56935">
    <property type="entry name" value="Porins"/>
    <property type="match status" value="1"/>
</dbReference>
<evidence type="ECO:0000313" key="6">
    <source>
        <dbReference type="EMBL" id="TXC72712.1"/>
    </source>
</evidence>
<dbReference type="Proteomes" id="UP000321250">
    <property type="component" value="Unassembled WGS sequence"/>
</dbReference>
<dbReference type="EMBL" id="VOQR01000001">
    <property type="protein sequence ID" value="TXC72712.1"/>
    <property type="molecule type" value="Genomic_DNA"/>
</dbReference>
<reference evidence="6 7" key="1">
    <citation type="journal article" date="2013" name="Antonie Van Leeuwenhoek">
        <title>Sphingomonas ginsenosidivorax sp. nov., with the ability to transform ginsenosides.</title>
        <authorList>
            <person name="Jin X.F."/>
            <person name="Kim J.K."/>
            <person name="Liu Q.M."/>
            <person name="Kang M.S."/>
            <person name="He D."/>
            <person name="Jin F.X."/>
            <person name="Kim S.C."/>
            <person name="Im W.T."/>
        </authorList>
    </citation>
    <scope>NUCLEOTIDE SEQUENCE [LARGE SCALE GENOMIC DNA]</scope>
    <source>
        <strain evidence="6 7">KHI67</strain>
    </source>
</reference>
<feature type="domain" description="TonB-dependent receptor plug" evidence="5">
    <location>
        <begin position="54"/>
        <end position="166"/>
    </location>
</feature>
<organism evidence="6 7">
    <name type="scientific">Sphingomonas ginsenosidivorax</name>
    <dbReference type="NCBI Taxonomy" id="862135"/>
    <lineage>
        <taxon>Bacteria</taxon>
        <taxon>Pseudomonadati</taxon>
        <taxon>Pseudomonadota</taxon>
        <taxon>Alphaproteobacteria</taxon>
        <taxon>Sphingomonadales</taxon>
        <taxon>Sphingomonadaceae</taxon>
        <taxon>Sphingomonas</taxon>
    </lineage>
</organism>
<protein>
    <submittedName>
        <fullName evidence="6">TonB-dependent receptor</fullName>
    </submittedName>
</protein>
<feature type="region of interest" description="Disordered" evidence="4">
    <location>
        <begin position="1"/>
        <end position="61"/>
    </location>
</feature>
<dbReference type="AlphaFoldDB" id="A0A5C6UIR5"/>
<name>A0A5C6UIR5_9SPHN</name>
<dbReference type="InterPro" id="IPR012910">
    <property type="entry name" value="Plug_dom"/>
</dbReference>
<dbReference type="InterPro" id="IPR037066">
    <property type="entry name" value="Plug_dom_sf"/>
</dbReference>
<dbReference type="OrthoDB" id="5476657at2"/>
<keyword evidence="6" id="KW-0675">Receptor</keyword>
<accession>A0A5C6UIR5</accession>
<dbReference type="InterPro" id="IPR010104">
    <property type="entry name" value="TonB_rcpt_bac"/>
</dbReference>
<comment type="caution">
    <text evidence="6">The sequence shown here is derived from an EMBL/GenBank/DDBJ whole genome shotgun (WGS) entry which is preliminary data.</text>
</comment>
<evidence type="ECO:0000256" key="3">
    <source>
        <dbReference type="ARBA" id="ARBA00023237"/>
    </source>
</evidence>
<dbReference type="PANTHER" id="PTHR40980">
    <property type="entry name" value="PLUG DOMAIN-CONTAINING PROTEIN"/>
    <property type="match status" value="1"/>
</dbReference>
<dbReference type="Gene3D" id="2.40.170.20">
    <property type="entry name" value="TonB-dependent receptor, beta-barrel domain"/>
    <property type="match status" value="1"/>
</dbReference>
<dbReference type="Gene3D" id="2.170.130.10">
    <property type="entry name" value="TonB-dependent receptor, plug domain"/>
    <property type="match status" value="1"/>
</dbReference>
<feature type="compositionally biased region" description="Polar residues" evidence="4">
    <location>
        <begin position="22"/>
        <end position="34"/>
    </location>
</feature>
<dbReference type="InterPro" id="IPR036942">
    <property type="entry name" value="Beta-barrel_TonB_sf"/>
</dbReference>
<dbReference type="GO" id="GO:0009279">
    <property type="term" value="C:cell outer membrane"/>
    <property type="evidence" value="ECO:0007669"/>
    <property type="project" value="UniProtKB-SubCell"/>
</dbReference>